<reference evidence="2" key="2">
    <citation type="submission" date="2020-06" db="EMBL/GenBank/DDBJ databases">
        <title>Helianthus annuus Genome sequencing and assembly Release 2.</title>
        <authorList>
            <person name="Gouzy J."/>
            <person name="Langlade N."/>
            <person name="Munos S."/>
        </authorList>
    </citation>
    <scope>NUCLEOTIDE SEQUENCE</scope>
    <source>
        <tissue evidence="2">Leaves</tissue>
    </source>
</reference>
<dbReference type="Proteomes" id="UP000215914">
    <property type="component" value="Unassembled WGS sequence"/>
</dbReference>
<evidence type="ECO:0000313" key="2">
    <source>
        <dbReference type="EMBL" id="KAF5801085.1"/>
    </source>
</evidence>
<name>A0A9K3IRP2_HELAN</name>
<keyword evidence="3" id="KW-1185">Reference proteome</keyword>
<evidence type="ECO:0000313" key="3">
    <source>
        <dbReference type="Proteomes" id="UP000215914"/>
    </source>
</evidence>
<reference evidence="2" key="1">
    <citation type="journal article" date="2017" name="Nature">
        <title>The sunflower genome provides insights into oil metabolism, flowering and Asterid evolution.</title>
        <authorList>
            <person name="Badouin H."/>
            <person name="Gouzy J."/>
            <person name="Grassa C.J."/>
            <person name="Murat F."/>
            <person name="Staton S.E."/>
            <person name="Cottret L."/>
            <person name="Lelandais-Briere C."/>
            <person name="Owens G.L."/>
            <person name="Carrere S."/>
            <person name="Mayjonade B."/>
            <person name="Legrand L."/>
            <person name="Gill N."/>
            <person name="Kane N.C."/>
            <person name="Bowers J.E."/>
            <person name="Hubner S."/>
            <person name="Bellec A."/>
            <person name="Berard A."/>
            <person name="Berges H."/>
            <person name="Blanchet N."/>
            <person name="Boniface M.C."/>
            <person name="Brunel D."/>
            <person name="Catrice O."/>
            <person name="Chaidir N."/>
            <person name="Claudel C."/>
            <person name="Donnadieu C."/>
            <person name="Faraut T."/>
            <person name="Fievet G."/>
            <person name="Helmstetter N."/>
            <person name="King M."/>
            <person name="Knapp S.J."/>
            <person name="Lai Z."/>
            <person name="Le Paslier M.C."/>
            <person name="Lippi Y."/>
            <person name="Lorenzon L."/>
            <person name="Mandel J.R."/>
            <person name="Marage G."/>
            <person name="Marchand G."/>
            <person name="Marquand E."/>
            <person name="Bret-Mestries E."/>
            <person name="Morien E."/>
            <person name="Nambeesan S."/>
            <person name="Nguyen T."/>
            <person name="Pegot-Espagnet P."/>
            <person name="Pouilly N."/>
            <person name="Raftis F."/>
            <person name="Sallet E."/>
            <person name="Schiex T."/>
            <person name="Thomas J."/>
            <person name="Vandecasteele C."/>
            <person name="Vares D."/>
            <person name="Vear F."/>
            <person name="Vautrin S."/>
            <person name="Crespi M."/>
            <person name="Mangin B."/>
            <person name="Burke J.M."/>
            <person name="Salse J."/>
            <person name="Munos S."/>
            <person name="Vincourt P."/>
            <person name="Rieseberg L.H."/>
            <person name="Langlade N.B."/>
        </authorList>
    </citation>
    <scope>NUCLEOTIDE SEQUENCE</scope>
    <source>
        <tissue evidence="2">Leaves</tissue>
    </source>
</reference>
<dbReference type="Gramene" id="mRNA:HanXRQr2_Chr06g0244031">
    <property type="protein sequence ID" value="mRNA:HanXRQr2_Chr06g0244031"/>
    <property type="gene ID" value="HanXRQr2_Chr06g0244031"/>
</dbReference>
<dbReference type="AlphaFoldDB" id="A0A9K3IRP2"/>
<gene>
    <name evidence="2" type="ORF">HanXRQr2_Chr06g0244031</name>
</gene>
<organism evidence="2 3">
    <name type="scientific">Helianthus annuus</name>
    <name type="common">Common sunflower</name>
    <dbReference type="NCBI Taxonomy" id="4232"/>
    <lineage>
        <taxon>Eukaryota</taxon>
        <taxon>Viridiplantae</taxon>
        <taxon>Streptophyta</taxon>
        <taxon>Embryophyta</taxon>
        <taxon>Tracheophyta</taxon>
        <taxon>Spermatophyta</taxon>
        <taxon>Magnoliopsida</taxon>
        <taxon>eudicotyledons</taxon>
        <taxon>Gunneridae</taxon>
        <taxon>Pentapetalae</taxon>
        <taxon>asterids</taxon>
        <taxon>campanulids</taxon>
        <taxon>Asterales</taxon>
        <taxon>Asteraceae</taxon>
        <taxon>Asteroideae</taxon>
        <taxon>Heliantheae alliance</taxon>
        <taxon>Heliantheae</taxon>
        <taxon>Helianthus</taxon>
    </lineage>
</organism>
<dbReference type="EMBL" id="MNCJ02000321">
    <property type="protein sequence ID" value="KAF5801085.1"/>
    <property type="molecule type" value="Genomic_DNA"/>
</dbReference>
<protein>
    <submittedName>
        <fullName evidence="2">Uncharacterized protein</fullName>
    </submittedName>
</protein>
<evidence type="ECO:0000256" key="1">
    <source>
        <dbReference type="SAM" id="MobiDB-lite"/>
    </source>
</evidence>
<feature type="region of interest" description="Disordered" evidence="1">
    <location>
        <begin position="29"/>
        <end position="48"/>
    </location>
</feature>
<sequence>MHRHHLSRSMRTLSLPAPVSVVDSFPLKSHKKMNASESGPKQVLHLSG</sequence>
<comment type="caution">
    <text evidence="2">The sequence shown here is derived from an EMBL/GenBank/DDBJ whole genome shotgun (WGS) entry which is preliminary data.</text>
</comment>
<accession>A0A9K3IRP2</accession>
<proteinExistence type="predicted"/>